<dbReference type="FunFam" id="1.20.1250.20:FF:000018">
    <property type="entry name" value="MFS transporter permease"/>
    <property type="match status" value="1"/>
</dbReference>
<dbReference type="InterPro" id="IPR011701">
    <property type="entry name" value="MFS"/>
</dbReference>
<feature type="transmembrane region" description="Helical" evidence="6">
    <location>
        <begin position="142"/>
        <end position="162"/>
    </location>
</feature>
<feature type="transmembrane region" description="Helical" evidence="6">
    <location>
        <begin position="84"/>
        <end position="102"/>
    </location>
</feature>
<feature type="transmembrane region" description="Helical" evidence="6">
    <location>
        <begin position="368"/>
        <end position="389"/>
    </location>
</feature>
<dbReference type="Pfam" id="PF07690">
    <property type="entry name" value="MFS_1"/>
    <property type="match status" value="1"/>
</dbReference>
<dbReference type="Proteomes" id="UP000799772">
    <property type="component" value="Unassembled WGS sequence"/>
</dbReference>
<evidence type="ECO:0000256" key="5">
    <source>
        <dbReference type="ARBA" id="ARBA00023136"/>
    </source>
</evidence>
<keyword evidence="8" id="KW-1185">Reference proteome</keyword>
<evidence type="ECO:0000256" key="4">
    <source>
        <dbReference type="ARBA" id="ARBA00022989"/>
    </source>
</evidence>
<dbReference type="EMBL" id="ML978131">
    <property type="protein sequence ID" value="KAF2095607.1"/>
    <property type="molecule type" value="Genomic_DNA"/>
</dbReference>
<proteinExistence type="predicted"/>
<feature type="transmembrane region" description="Helical" evidence="6">
    <location>
        <begin position="277"/>
        <end position="297"/>
    </location>
</feature>
<organism evidence="7 8">
    <name type="scientific">Rhizodiscina lignyota</name>
    <dbReference type="NCBI Taxonomy" id="1504668"/>
    <lineage>
        <taxon>Eukaryota</taxon>
        <taxon>Fungi</taxon>
        <taxon>Dikarya</taxon>
        <taxon>Ascomycota</taxon>
        <taxon>Pezizomycotina</taxon>
        <taxon>Dothideomycetes</taxon>
        <taxon>Pleosporomycetidae</taxon>
        <taxon>Aulographales</taxon>
        <taxon>Rhizodiscinaceae</taxon>
        <taxon>Rhizodiscina</taxon>
    </lineage>
</organism>
<dbReference type="InterPro" id="IPR036259">
    <property type="entry name" value="MFS_trans_sf"/>
</dbReference>
<evidence type="ECO:0000313" key="7">
    <source>
        <dbReference type="EMBL" id="KAF2095607.1"/>
    </source>
</evidence>
<feature type="transmembrane region" description="Helical" evidence="6">
    <location>
        <begin position="432"/>
        <end position="455"/>
    </location>
</feature>
<keyword evidence="5 6" id="KW-0472">Membrane</keyword>
<dbReference type="Gene3D" id="1.20.1250.20">
    <property type="entry name" value="MFS general substrate transporter like domains"/>
    <property type="match status" value="2"/>
</dbReference>
<feature type="transmembrane region" description="Helical" evidence="6">
    <location>
        <begin position="174"/>
        <end position="193"/>
    </location>
</feature>
<dbReference type="FunFam" id="1.20.1250.20:FF:000013">
    <property type="entry name" value="MFS general substrate transporter"/>
    <property type="match status" value="1"/>
</dbReference>
<dbReference type="PANTHER" id="PTHR43791">
    <property type="entry name" value="PERMEASE-RELATED"/>
    <property type="match status" value="1"/>
</dbReference>
<evidence type="ECO:0000256" key="3">
    <source>
        <dbReference type="ARBA" id="ARBA00022692"/>
    </source>
</evidence>
<name>A0A9P4M5S6_9PEZI</name>
<dbReference type="OrthoDB" id="2985014at2759"/>
<dbReference type="AlphaFoldDB" id="A0A9P4M5S6"/>
<keyword evidence="3 6" id="KW-0812">Transmembrane</keyword>
<dbReference type="PANTHER" id="PTHR43791:SF36">
    <property type="entry name" value="TRANSPORTER, PUTATIVE (AFU_ORTHOLOGUE AFUA_6G08340)-RELATED"/>
    <property type="match status" value="1"/>
</dbReference>
<evidence type="ECO:0000256" key="6">
    <source>
        <dbReference type="SAM" id="Phobius"/>
    </source>
</evidence>
<feature type="transmembrane region" description="Helical" evidence="6">
    <location>
        <begin position="205"/>
        <end position="225"/>
    </location>
</feature>
<keyword evidence="2" id="KW-0813">Transport</keyword>
<feature type="transmembrane region" description="Helical" evidence="6">
    <location>
        <begin position="341"/>
        <end position="362"/>
    </location>
</feature>
<keyword evidence="4 6" id="KW-1133">Transmembrane helix</keyword>
<comment type="caution">
    <text evidence="7">The sequence shown here is derived from an EMBL/GenBank/DDBJ whole genome shotgun (WGS) entry which is preliminary data.</text>
</comment>
<accession>A0A9P4M5S6</accession>
<dbReference type="GO" id="GO:0016020">
    <property type="term" value="C:membrane"/>
    <property type="evidence" value="ECO:0007669"/>
    <property type="project" value="UniProtKB-SubCell"/>
</dbReference>
<dbReference type="GO" id="GO:0022857">
    <property type="term" value="F:transmembrane transporter activity"/>
    <property type="evidence" value="ECO:0007669"/>
    <property type="project" value="InterPro"/>
</dbReference>
<protein>
    <submittedName>
        <fullName evidence="7">MFS general substrate transporter</fullName>
    </submittedName>
</protein>
<evidence type="ECO:0000256" key="2">
    <source>
        <dbReference type="ARBA" id="ARBA00022448"/>
    </source>
</evidence>
<dbReference type="SUPFAM" id="SSF103473">
    <property type="entry name" value="MFS general substrate transporter"/>
    <property type="match status" value="1"/>
</dbReference>
<comment type="subcellular location">
    <subcellularLocation>
        <location evidence="1">Membrane</location>
        <topology evidence="1">Multi-pass membrane protein</topology>
    </subcellularLocation>
</comment>
<feature type="transmembrane region" description="Helical" evidence="6">
    <location>
        <begin position="114"/>
        <end position="136"/>
    </location>
</feature>
<reference evidence="7" key="1">
    <citation type="journal article" date="2020" name="Stud. Mycol.">
        <title>101 Dothideomycetes genomes: a test case for predicting lifestyles and emergence of pathogens.</title>
        <authorList>
            <person name="Haridas S."/>
            <person name="Albert R."/>
            <person name="Binder M."/>
            <person name="Bloem J."/>
            <person name="Labutti K."/>
            <person name="Salamov A."/>
            <person name="Andreopoulos B."/>
            <person name="Baker S."/>
            <person name="Barry K."/>
            <person name="Bills G."/>
            <person name="Bluhm B."/>
            <person name="Cannon C."/>
            <person name="Castanera R."/>
            <person name="Culley D."/>
            <person name="Daum C."/>
            <person name="Ezra D."/>
            <person name="Gonzalez J."/>
            <person name="Henrissat B."/>
            <person name="Kuo A."/>
            <person name="Liang C."/>
            <person name="Lipzen A."/>
            <person name="Lutzoni F."/>
            <person name="Magnuson J."/>
            <person name="Mondo S."/>
            <person name="Nolan M."/>
            <person name="Ohm R."/>
            <person name="Pangilinan J."/>
            <person name="Park H.-J."/>
            <person name="Ramirez L."/>
            <person name="Alfaro M."/>
            <person name="Sun H."/>
            <person name="Tritt A."/>
            <person name="Yoshinaga Y."/>
            <person name="Zwiers L.-H."/>
            <person name="Turgeon B."/>
            <person name="Goodwin S."/>
            <person name="Spatafora J."/>
            <person name="Crous P."/>
            <person name="Grigoriev I."/>
        </authorList>
    </citation>
    <scope>NUCLEOTIDE SEQUENCE</scope>
    <source>
        <strain evidence="7">CBS 133067</strain>
    </source>
</reference>
<evidence type="ECO:0000313" key="8">
    <source>
        <dbReference type="Proteomes" id="UP000799772"/>
    </source>
</evidence>
<sequence length="489" mass="54367">MSDDIKESIDGRAQYAEKPQQLVVDEDEDIPTAAEEAALMRKLDRNILPLVFVLYSLSVLDRSNLGNAKLAGMTKDIDLSGNRYNTLTTIFYVAYIVSQWTVTGWKIFRPHRWAAFTVFLWGFIATIQATAFNWSGLAACRFFLGIAEAMFGPGVPLYLTYFYSREKVGFRHGVFISGAAAANAYGSALAYGISQIKGSVAPWKILFIIEGVPTCLLSVLAWWFIPDSLDDCKFLTDREKRMARRFVARNQVSDDDKGKTGLRFKQLLEAFKDPKSYLPAIMYFSCNVSFASLPLFIPTIISQMGSFTTIQSNGLSAPPYVLCFFMILLLTFLSDRFKVRGPFCATGGLLGGIGFIILATTSATAPRYVGVFLAVNIFASVAILLAWVANINATESRKAGGYTILATIGQCGPLLGTNVFPASEEPYYRKGMWISAAFCLLVTVVSALLSLWLIYENKCMAKAEAEEERTGEKSTRFQRTEEGRFRYVW</sequence>
<evidence type="ECO:0000256" key="1">
    <source>
        <dbReference type="ARBA" id="ARBA00004141"/>
    </source>
</evidence>
<feature type="transmembrane region" description="Helical" evidence="6">
    <location>
        <begin position="317"/>
        <end position="334"/>
    </location>
</feature>
<gene>
    <name evidence="7" type="ORF">NA57DRAFT_44313</name>
</gene>